<dbReference type="Pfam" id="PF00098">
    <property type="entry name" value="zf-CCHC"/>
    <property type="match status" value="1"/>
</dbReference>
<keyword evidence="3" id="KW-1185">Reference proteome</keyword>
<dbReference type="InterPro" id="IPR001878">
    <property type="entry name" value="Znf_CCHC"/>
</dbReference>
<evidence type="ECO:0000259" key="1">
    <source>
        <dbReference type="Pfam" id="PF00098"/>
    </source>
</evidence>
<name>A0AAV4JPB0_9GAST</name>
<accession>A0AAV4JPB0</accession>
<comment type="caution">
    <text evidence="2">The sequence shown here is derived from an EMBL/GenBank/DDBJ whole genome shotgun (WGS) entry which is preliminary data.</text>
</comment>
<proteinExistence type="predicted"/>
<dbReference type="GO" id="GO:0008270">
    <property type="term" value="F:zinc ion binding"/>
    <property type="evidence" value="ECO:0007669"/>
    <property type="project" value="InterPro"/>
</dbReference>
<dbReference type="EMBL" id="BMAT01013933">
    <property type="protein sequence ID" value="GFS23216.1"/>
    <property type="molecule type" value="Genomic_DNA"/>
</dbReference>
<gene>
    <name evidence="2" type="ORF">ElyMa_006971300</name>
</gene>
<protein>
    <recommendedName>
        <fullName evidence="1">CCHC-type domain-containing protein</fullName>
    </recommendedName>
</protein>
<evidence type="ECO:0000313" key="3">
    <source>
        <dbReference type="Proteomes" id="UP000762676"/>
    </source>
</evidence>
<organism evidence="2 3">
    <name type="scientific">Elysia marginata</name>
    <dbReference type="NCBI Taxonomy" id="1093978"/>
    <lineage>
        <taxon>Eukaryota</taxon>
        <taxon>Metazoa</taxon>
        <taxon>Spiralia</taxon>
        <taxon>Lophotrochozoa</taxon>
        <taxon>Mollusca</taxon>
        <taxon>Gastropoda</taxon>
        <taxon>Heterobranchia</taxon>
        <taxon>Euthyneura</taxon>
        <taxon>Panpulmonata</taxon>
        <taxon>Sacoglossa</taxon>
        <taxon>Placobranchoidea</taxon>
        <taxon>Plakobranchidae</taxon>
        <taxon>Elysia</taxon>
    </lineage>
</organism>
<reference evidence="2 3" key="1">
    <citation type="journal article" date="2021" name="Elife">
        <title>Chloroplast acquisition without the gene transfer in kleptoplastic sea slugs, Plakobranchus ocellatus.</title>
        <authorList>
            <person name="Maeda T."/>
            <person name="Takahashi S."/>
            <person name="Yoshida T."/>
            <person name="Shimamura S."/>
            <person name="Takaki Y."/>
            <person name="Nagai Y."/>
            <person name="Toyoda A."/>
            <person name="Suzuki Y."/>
            <person name="Arimoto A."/>
            <person name="Ishii H."/>
            <person name="Satoh N."/>
            <person name="Nishiyama T."/>
            <person name="Hasebe M."/>
            <person name="Maruyama T."/>
            <person name="Minagawa J."/>
            <person name="Obokata J."/>
            <person name="Shigenobu S."/>
        </authorList>
    </citation>
    <scope>NUCLEOTIDE SEQUENCE [LARGE SCALE GENOMIC DNA]</scope>
</reference>
<dbReference type="AlphaFoldDB" id="A0AAV4JPB0"/>
<sequence length="163" mass="18296">MTDTNLFFSCQKPGHRVRDCPGKLSSQGAEDEGDITQNAQEVADRDQAESDVIRFINSFTDAAGKPLIQDKRETGLVDFVVTLTATQRITESLLRNGYKLLLTYCLRIWKLFSVASQEKRSDEFVMGPHVTRILQTHKTSNVAAVKSVNCNVRKNSHEKGDLH</sequence>
<evidence type="ECO:0000313" key="2">
    <source>
        <dbReference type="EMBL" id="GFS23216.1"/>
    </source>
</evidence>
<feature type="domain" description="CCHC-type" evidence="1">
    <location>
        <begin position="8"/>
        <end position="21"/>
    </location>
</feature>
<dbReference type="Proteomes" id="UP000762676">
    <property type="component" value="Unassembled WGS sequence"/>
</dbReference>
<dbReference type="GO" id="GO:0003676">
    <property type="term" value="F:nucleic acid binding"/>
    <property type="evidence" value="ECO:0007669"/>
    <property type="project" value="InterPro"/>
</dbReference>